<reference evidence="1 2" key="1">
    <citation type="submission" date="2012-01" db="EMBL/GenBank/DDBJ databases">
        <title>Complete sequence of Desulfotomaculum gibsoniae DSM 7213.</title>
        <authorList>
            <consortium name="US DOE Joint Genome Institute"/>
            <person name="Lucas S."/>
            <person name="Han J."/>
            <person name="Lapidus A."/>
            <person name="Cheng J.-F."/>
            <person name="Goodwin L."/>
            <person name="Pitluck S."/>
            <person name="Peters L."/>
            <person name="Ovchinnikova G."/>
            <person name="Teshima H."/>
            <person name="Detter J.C."/>
            <person name="Han C."/>
            <person name="Tapia R."/>
            <person name="Land M."/>
            <person name="Hauser L."/>
            <person name="Kyrpides N."/>
            <person name="Ivanova N."/>
            <person name="Pagani I."/>
            <person name="Parshina S."/>
            <person name="Plugge C."/>
            <person name="Muyzer G."/>
            <person name="Kuever J."/>
            <person name="Ivanova A."/>
            <person name="Nazina T."/>
            <person name="Klenk H.-P."/>
            <person name="Brambilla E."/>
            <person name="Spring S."/>
            <person name="Stams A.F."/>
            <person name="Woyke T."/>
        </authorList>
    </citation>
    <scope>NUCLEOTIDE SEQUENCE [LARGE SCALE GENOMIC DNA]</scope>
    <source>
        <strain evidence="1 2">DSM 7213</strain>
    </source>
</reference>
<proteinExistence type="predicted"/>
<dbReference type="STRING" id="767817.Desgi_0656"/>
<dbReference type="RefSeq" id="WP_006524666.1">
    <property type="nucleotide sequence ID" value="NC_021184.1"/>
</dbReference>
<dbReference type="EMBL" id="CP003273">
    <property type="protein sequence ID" value="AGL00211.1"/>
    <property type="molecule type" value="Genomic_DNA"/>
</dbReference>
<evidence type="ECO:0000313" key="1">
    <source>
        <dbReference type="EMBL" id="AGL00211.1"/>
    </source>
</evidence>
<evidence type="ECO:0008006" key="3">
    <source>
        <dbReference type="Google" id="ProtNLM"/>
    </source>
</evidence>
<dbReference type="Pfam" id="PF13526">
    <property type="entry name" value="DUF4125"/>
    <property type="match status" value="1"/>
</dbReference>
<evidence type="ECO:0000313" key="2">
    <source>
        <dbReference type="Proteomes" id="UP000013520"/>
    </source>
</evidence>
<gene>
    <name evidence="1" type="ORF">Desgi_0656</name>
</gene>
<name>R4KKP7_9FIRM</name>
<dbReference type="eggNOG" id="ENOG5031HGC">
    <property type="taxonomic scope" value="Bacteria"/>
</dbReference>
<dbReference type="InterPro" id="IPR025191">
    <property type="entry name" value="DUF4125"/>
</dbReference>
<dbReference type="OrthoDB" id="5387164at2"/>
<dbReference type="Proteomes" id="UP000013520">
    <property type="component" value="Chromosome"/>
</dbReference>
<dbReference type="AlphaFoldDB" id="R4KKP7"/>
<protein>
    <recommendedName>
        <fullName evidence="3">DUF4125 domain-containing protein</fullName>
    </recommendedName>
</protein>
<dbReference type="HOGENOM" id="CLU_099036_0_0_9"/>
<dbReference type="KEGG" id="dgi:Desgi_0656"/>
<organism evidence="1 2">
    <name type="scientific">Desulfoscipio gibsoniae DSM 7213</name>
    <dbReference type="NCBI Taxonomy" id="767817"/>
    <lineage>
        <taxon>Bacteria</taxon>
        <taxon>Bacillati</taxon>
        <taxon>Bacillota</taxon>
        <taxon>Clostridia</taxon>
        <taxon>Eubacteriales</taxon>
        <taxon>Desulfallaceae</taxon>
        <taxon>Desulfoscipio</taxon>
    </lineage>
</organism>
<keyword evidence="2" id="KW-1185">Reference proteome</keyword>
<accession>R4KKP7</accession>
<sequence length="206" mass="23958">MEELIKKIINLEWNAFTNVQNIGGKASCQEDAQTFKTMRTGQFISWSNNALESYLIDLLQAKANGRDLISEKYARMMKSTSPDDYARIEHLLPGLDPEVTQLMDKIMEIELAWQEEVIKAYPYVTKQGRPLYSREDNKFFTSFETYLRSELATYSSKTLKLYYENRVDQKNKDINGAKITLEYTVKQYGYKSLEDANKKIALVSRQ</sequence>